<name>A0A6C0BE02_9ZZZZ</name>
<dbReference type="AlphaFoldDB" id="A0A6C0BE02"/>
<organism evidence="1">
    <name type="scientific">viral metagenome</name>
    <dbReference type="NCBI Taxonomy" id="1070528"/>
    <lineage>
        <taxon>unclassified sequences</taxon>
        <taxon>metagenomes</taxon>
        <taxon>organismal metagenomes</taxon>
    </lineage>
</organism>
<evidence type="ECO:0000313" key="1">
    <source>
        <dbReference type="EMBL" id="QHS90290.1"/>
    </source>
</evidence>
<protein>
    <submittedName>
        <fullName evidence="1">Uncharacterized protein</fullName>
    </submittedName>
</protein>
<sequence>MNNITLEQISENDMTEKQKILFDRKLSVDAIPDLDLLTTNVCDILEYLDNPSTVKMLKNNSDIVERTLNNKYADTVPYSILKLLLDRENIVENTKMLISLFERLNDAKTGKKDLVELEKEYAIEMQKKYKIDEIYNKLAQTTNIDMKVKN</sequence>
<reference evidence="1" key="1">
    <citation type="journal article" date="2020" name="Nature">
        <title>Giant virus diversity and host interactions through global metagenomics.</title>
        <authorList>
            <person name="Schulz F."/>
            <person name="Roux S."/>
            <person name="Paez-Espino D."/>
            <person name="Jungbluth S."/>
            <person name="Walsh D.A."/>
            <person name="Denef V.J."/>
            <person name="McMahon K.D."/>
            <person name="Konstantinidis K.T."/>
            <person name="Eloe-Fadrosh E.A."/>
            <person name="Kyrpides N.C."/>
            <person name="Woyke T."/>
        </authorList>
    </citation>
    <scope>NUCLEOTIDE SEQUENCE</scope>
    <source>
        <strain evidence="1">GVMAG-M-3300010160-60</strain>
    </source>
</reference>
<dbReference type="EMBL" id="MN739131">
    <property type="protein sequence ID" value="QHS90290.1"/>
    <property type="molecule type" value="Genomic_DNA"/>
</dbReference>
<proteinExistence type="predicted"/>
<accession>A0A6C0BE02</accession>